<feature type="domain" description="PTS EIIB type-2" evidence="5">
    <location>
        <begin position="394"/>
        <end position="490"/>
    </location>
</feature>
<dbReference type="AlphaFoldDB" id="U7TWL9"/>
<dbReference type="GO" id="GO:0016301">
    <property type="term" value="F:kinase activity"/>
    <property type="evidence" value="ECO:0007669"/>
    <property type="project" value="UniProtKB-KW"/>
</dbReference>
<proteinExistence type="predicted"/>
<evidence type="ECO:0000259" key="5">
    <source>
        <dbReference type="PROSITE" id="PS51099"/>
    </source>
</evidence>
<dbReference type="Pfam" id="PF00874">
    <property type="entry name" value="PRD"/>
    <property type="match status" value="1"/>
</dbReference>
<keyword evidence="2" id="KW-0418">Kinase</keyword>
<dbReference type="GO" id="GO:0008982">
    <property type="term" value="F:protein-N(PI)-phosphohistidine-sugar phosphotransferase activity"/>
    <property type="evidence" value="ECO:0007669"/>
    <property type="project" value="InterPro"/>
</dbReference>
<name>U7TWL9_FUSNU</name>
<dbReference type="InterPro" id="IPR011608">
    <property type="entry name" value="PRD"/>
</dbReference>
<evidence type="ECO:0000256" key="3">
    <source>
        <dbReference type="ARBA" id="ARBA00023015"/>
    </source>
</evidence>
<dbReference type="InterPro" id="IPR051351">
    <property type="entry name" value="Ascorbate-PTS_EIIA_comp"/>
</dbReference>
<dbReference type="PROSITE" id="PS51099">
    <property type="entry name" value="PTS_EIIB_TYPE_2"/>
    <property type="match status" value="1"/>
</dbReference>
<dbReference type="Pfam" id="PF08220">
    <property type="entry name" value="HTH_DeoR"/>
    <property type="match status" value="1"/>
</dbReference>
<protein>
    <submittedName>
        <fullName evidence="7">Uncharacterized protein</fullName>
    </submittedName>
</protein>
<dbReference type="PATRIC" id="fig|1316587.3.peg.600"/>
<organism evidence="7">
    <name type="scientific">Fusobacterium nucleatum CTI-6</name>
    <dbReference type="NCBI Taxonomy" id="1316587"/>
    <lineage>
        <taxon>Bacteria</taxon>
        <taxon>Fusobacteriati</taxon>
        <taxon>Fusobacteriota</taxon>
        <taxon>Fusobacteriia</taxon>
        <taxon>Fusobacteriales</taxon>
        <taxon>Fusobacteriaceae</taxon>
        <taxon>Fusobacterium</taxon>
    </lineage>
</organism>
<dbReference type="PANTHER" id="PTHR36203">
    <property type="entry name" value="ASCORBATE-SPECIFIC PTS SYSTEM EIIA COMPONENT"/>
    <property type="match status" value="1"/>
</dbReference>
<dbReference type="GO" id="GO:0009401">
    <property type="term" value="P:phosphoenolpyruvate-dependent sugar phosphotransferase system"/>
    <property type="evidence" value="ECO:0007669"/>
    <property type="project" value="InterPro"/>
</dbReference>
<accession>U7TWL9</accession>
<evidence type="ECO:0000313" key="7">
    <source>
        <dbReference type="EMBL" id="ERT48795.1"/>
    </source>
</evidence>
<keyword evidence="2" id="KW-0808">Transferase</keyword>
<keyword evidence="1" id="KW-0597">Phosphoprotein</keyword>
<dbReference type="SUPFAM" id="SSF63520">
    <property type="entry name" value="PTS-regulatory domain, PRD"/>
    <property type="match status" value="1"/>
</dbReference>
<dbReference type="EMBL" id="AXNV01000004">
    <property type="protein sequence ID" value="ERT48795.1"/>
    <property type="molecule type" value="Genomic_DNA"/>
</dbReference>
<evidence type="ECO:0000256" key="4">
    <source>
        <dbReference type="ARBA" id="ARBA00023163"/>
    </source>
</evidence>
<evidence type="ECO:0000256" key="2">
    <source>
        <dbReference type="ARBA" id="ARBA00022777"/>
    </source>
</evidence>
<dbReference type="Gene3D" id="1.10.1790.10">
    <property type="entry name" value="PRD domain"/>
    <property type="match status" value="1"/>
</dbReference>
<keyword evidence="4" id="KW-0804">Transcription</keyword>
<gene>
    <name evidence="7" type="ORF">HMPREF1767_00605</name>
</gene>
<evidence type="ECO:0000256" key="1">
    <source>
        <dbReference type="ARBA" id="ARBA00022553"/>
    </source>
</evidence>
<dbReference type="InterPro" id="IPR001034">
    <property type="entry name" value="DeoR_HTH"/>
</dbReference>
<keyword evidence="3" id="KW-0805">Transcription regulation</keyword>
<dbReference type="InterPro" id="IPR036634">
    <property type="entry name" value="PRD_sf"/>
</dbReference>
<dbReference type="GO" id="GO:0003700">
    <property type="term" value="F:DNA-binding transcription factor activity"/>
    <property type="evidence" value="ECO:0007669"/>
    <property type="project" value="InterPro"/>
</dbReference>
<reference evidence="7" key="1">
    <citation type="submission" date="2013-10" db="EMBL/GenBank/DDBJ databases">
        <title>The Genome Sequence of Fusobacterium nucleatum CTI-6.</title>
        <authorList>
            <consortium name="The Broad Institute Genomics Platform"/>
            <person name="Earl A."/>
            <person name="Ward D."/>
            <person name="Feldgarden M."/>
            <person name="Gevers D."/>
            <person name="Kostic A."/>
            <person name="Garrett W."/>
            <person name="Young S.K."/>
            <person name="Zeng Q."/>
            <person name="Gargeya S."/>
            <person name="Fitzgerald M."/>
            <person name="Abouelleil A."/>
            <person name="Alvarado L."/>
            <person name="Berlin A.M."/>
            <person name="Chapman S.B."/>
            <person name="Gainer-Dewar J."/>
            <person name="Goldberg J."/>
            <person name="Gnerre S."/>
            <person name="Griggs A."/>
            <person name="Gujja S."/>
            <person name="Hansen M."/>
            <person name="Howarth C."/>
            <person name="Imamovic A."/>
            <person name="Ireland A."/>
            <person name="Larimer J."/>
            <person name="McCowan C."/>
            <person name="Murphy C."/>
            <person name="Pearson M."/>
            <person name="Poon T.W."/>
            <person name="Priest M."/>
            <person name="Roberts A."/>
            <person name="Saif S."/>
            <person name="Shea T."/>
            <person name="Sykes S."/>
            <person name="Wortman J."/>
            <person name="Nusbaum C."/>
            <person name="Birren B."/>
        </authorList>
    </citation>
    <scope>NUCLEOTIDE SEQUENCE [LARGE SCALE GENOMIC DNA]</scope>
    <source>
        <strain evidence="7">CTI-6</strain>
    </source>
</reference>
<evidence type="ECO:0000259" key="6">
    <source>
        <dbReference type="PROSITE" id="PS51372"/>
    </source>
</evidence>
<sequence>MLKKQHFELLKLIENEKKLPKIAELLKLTERSIRYKIDEINEELGTRKIEIKKREFFSSLTDEDMTKLIENIEGESYVYNQKEREELIILYTLMKKDKFLLKEVAEKLGTSKSTIRNDLKNLKKILLNYNIKLLQDDKLKYYFDYLEEDYRYFIAIFLYKYVSFDKKYDKIFFDDISYFRKVIYKEIKDEYVTEINSVSKKIKEAELDYMDETLNILVILMVVSQKREKKNSNLKIENIGILEKREEYLQLKKTFKDFSNTNLIFFTDYLFRITRDERDVFVKFKNWLDISVAINKIVRTFEIENKIDLKNIDVFLDEIFYYIKPLIFRTKRKIKLKNSILKDVKKLYPSIFNFLKKNFYFLEEVIDEKVSDEEIAYLVPFFHKALQNNNKINKKGILVTTYKENIALFLKEDIETEFLIDIDKILTLKSFEQIEKKIENYDYILTTFSVEKDFVKEIEHTKIIELNPILTEKDIKKLEEAGLTKNKKIKMTTLLKVILENSSDVNLKKLINSLDEAFPEKIYNDIDRNKFLLGNFLKKENIFQINLNSFEEILNKFFKLSFLQKSDINDIINKVSNNNFYSYLGEKIGIIFHKLNTKNSQDNVLIAINKKEICINSKKVNTIILINSNCEIKYKAIIYNFVKLFFLNNGFKFNNNRLDIYDYLIVTSKI</sequence>
<dbReference type="PROSITE" id="PS51372">
    <property type="entry name" value="PRD_2"/>
    <property type="match status" value="1"/>
</dbReference>
<dbReference type="InterPro" id="IPR013011">
    <property type="entry name" value="PTS_EIIB_2"/>
</dbReference>
<feature type="domain" description="PRD" evidence="6">
    <location>
        <begin position="285"/>
        <end position="392"/>
    </location>
</feature>
<dbReference type="PANTHER" id="PTHR36203:SF1">
    <property type="entry name" value="ASCORBATE-SPECIFIC PTS SYSTEM EIIA COMPONENT"/>
    <property type="match status" value="1"/>
</dbReference>
<comment type="caution">
    <text evidence="7">The sequence shown here is derived from an EMBL/GenBank/DDBJ whole genome shotgun (WGS) entry which is preliminary data.</text>
</comment>